<comment type="caution">
    <text evidence="6">The sequence shown here is derived from an EMBL/GenBank/DDBJ whole genome shotgun (WGS) entry which is preliminary data.</text>
</comment>
<dbReference type="InterPro" id="IPR041177">
    <property type="entry name" value="GEN1_C"/>
</dbReference>
<feature type="compositionally biased region" description="Acidic residues" evidence="3">
    <location>
        <begin position="518"/>
        <end position="535"/>
    </location>
</feature>
<feature type="compositionally biased region" description="Acidic residues" evidence="3">
    <location>
        <begin position="1067"/>
        <end position="1079"/>
    </location>
</feature>
<gene>
    <name evidence="6" type="ORF">CONPUDRAFT_146515</name>
</gene>
<evidence type="ECO:0000256" key="1">
    <source>
        <dbReference type="ARBA" id="ARBA00022722"/>
    </source>
</evidence>
<feature type="compositionally biased region" description="Basic residues" evidence="3">
    <location>
        <begin position="647"/>
        <end position="671"/>
    </location>
</feature>
<dbReference type="InterPro" id="IPR037316">
    <property type="entry name" value="Yen1_H3TH"/>
</dbReference>
<feature type="compositionally biased region" description="Acidic residues" evidence="3">
    <location>
        <begin position="1197"/>
        <end position="1207"/>
    </location>
</feature>
<feature type="region of interest" description="Disordered" evidence="3">
    <location>
        <begin position="636"/>
        <end position="900"/>
    </location>
</feature>
<feature type="compositionally biased region" description="Low complexity" evidence="3">
    <location>
        <begin position="858"/>
        <end position="900"/>
    </location>
</feature>
<dbReference type="InterPro" id="IPR036279">
    <property type="entry name" value="5-3_exonuclease_C_sf"/>
</dbReference>
<dbReference type="GO" id="GO:0008821">
    <property type="term" value="F:crossover junction DNA endonuclease activity"/>
    <property type="evidence" value="ECO:0007669"/>
    <property type="project" value="InterPro"/>
</dbReference>
<evidence type="ECO:0000256" key="3">
    <source>
        <dbReference type="SAM" id="MobiDB-lite"/>
    </source>
</evidence>
<evidence type="ECO:0000259" key="4">
    <source>
        <dbReference type="SMART" id="SM00484"/>
    </source>
</evidence>
<dbReference type="AlphaFoldDB" id="A0A5M3MCF6"/>
<evidence type="ECO:0000313" key="6">
    <source>
        <dbReference type="EMBL" id="EIW76723.1"/>
    </source>
</evidence>
<feature type="compositionally biased region" description="Basic residues" evidence="3">
    <location>
        <begin position="746"/>
        <end position="757"/>
    </location>
</feature>
<reference evidence="7" key="1">
    <citation type="journal article" date="2012" name="Science">
        <title>The Paleozoic origin of enzymatic lignin decomposition reconstructed from 31 fungal genomes.</title>
        <authorList>
            <person name="Floudas D."/>
            <person name="Binder M."/>
            <person name="Riley R."/>
            <person name="Barry K."/>
            <person name="Blanchette R.A."/>
            <person name="Henrissat B."/>
            <person name="Martinez A.T."/>
            <person name="Otillar R."/>
            <person name="Spatafora J.W."/>
            <person name="Yadav J.S."/>
            <person name="Aerts A."/>
            <person name="Benoit I."/>
            <person name="Boyd A."/>
            <person name="Carlson A."/>
            <person name="Copeland A."/>
            <person name="Coutinho P.M."/>
            <person name="de Vries R.P."/>
            <person name="Ferreira P."/>
            <person name="Findley K."/>
            <person name="Foster B."/>
            <person name="Gaskell J."/>
            <person name="Glotzer D."/>
            <person name="Gorecki P."/>
            <person name="Heitman J."/>
            <person name="Hesse C."/>
            <person name="Hori C."/>
            <person name="Igarashi K."/>
            <person name="Jurgens J.A."/>
            <person name="Kallen N."/>
            <person name="Kersten P."/>
            <person name="Kohler A."/>
            <person name="Kuees U."/>
            <person name="Kumar T.K.A."/>
            <person name="Kuo A."/>
            <person name="LaButti K."/>
            <person name="Larrondo L.F."/>
            <person name="Lindquist E."/>
            <person name="Ling A."/>
            <person name="Lombard V."/>
            <person name="Lucas S."/>
            <person name="Lundell T."/>
            <person name="Martin R."/>
            <person name="McLaughlin D.J."/>
            <person name="Morgenstern I."/>
            <person name="Morin E."/>
            <person name="Murat C."/>
            <person name="Nagy L.G."/>
            <person name="Nolan M."/>
            <person name="Ohm R.A."/>
            <person name="Patyshakuliyeva A."/>
            <person name="Rokas A."/>
            <person name="Ruiz-Duenas F.J."/>
            <person name="Sabat G."/>
            <person name="Salamov A."/>
            <person name="Samejima M."/>
            <person name="Schmutz J."/>
            <person name="Slot J.C."/>
            <person name="St John F."/>
            <person name="Stenlid J."/>
            <person name="Sun H."/>
            <person name="Sun S."/>
            <person name="Syed K."/>
            <person name="Tsang A."/>
            <person name="Wiebenga A."/>
            <person name="Young D."/>
            <person name="Pisabarro A."/>
            <person name="Eastwood D.C."/>
            <person name="Martin F."/>
            <person name="Cullen D."/>
            <person name="Grigoriev I.V."/>
            <person name="Hibbett D.S."/>
        </authorList>
    </citation>
    <scope>NUCLEOTIDE SEQUENCE [LARGE SCALE GENOMIC DNA]</scope>
    <source>
        <strain evidence="7">RWD-64-598 SS2</strain>
    </source>
</reference>
<dbReference type="Proteomes" id="UP000053558">
    <property type="component" value="Unassembled WGS sequence"/>
</dbReference>
<keyword evidence="1" id="KW-0540">Nuclease</keyword>
<dbReference type="InterPro" id="IPR029060">
    <property type="entry name" value="PIN-like_dom_sf"/>
</dbReference>
<evidence type="ECO:0000259" key="5">
    <source>
        <dbReference type="SMART" id="SM00485"/>
    </source>
</evidence>
<dbReference type="PANTHER" id="PTHR11081">
    <property type="entry name" value="FLAP ENDONUCLEASE FAMILY MEMBER"/>
    <property type="match status" value="1"/>
</dbReference>
<dbReference type="SMART" id="SM00485">
    <property type="entry name" value="XPGN"/>
    <property type="match status" value="1"/>
</dbReference>
<evidence type="ECO:0000256" key="2">
    <source>
        <dbReference type="ARBA" id="ARBA00022801"/>
    </source>
</evidence>
<feature type="region of interest" description="Disordered" evidence="3">
    <location>
        <begin position="376"/>
        <end position="411"/>
    </location>
</feature>
<feature type="compositionally biased region" description="Low complexity" evidence="3">
    <location>
        <begin position="832"/>
        <end position="843"/>
    </location>
</feature>
<feature type="region of interest" description="Disordered" evidence="3">
    <location>
        <begin position="924"/>
        <end position="963"/>
    </location>
</feature>
<feature type="region of interest" description="Disordered" evidence="3">
    <location>
        <begin position="1161"/>
        <end position="1207"/>
    </location>
</feature>
<dbReference type="InterPro" id="IPR006086">
    <property type="entry name" value="XPG-I_dom"/>
</dbReference>
<feature type="compositionally biased region" description="Basic and acidic residues" evidence="3">
    <location>
        <begin position="378"/>
        <end position="397"/>
    </location>
</feature>
<dbReference type="PANTHER" id="PTHR11081:SF75">
    <property type="entry name" value="ENDONUCLEASE, PUTATIVE (AFU_ORTHOLOGUE AFUA_3G13260)-RELATED"/>
    <property type="match status" value="1"/>
</dbReference>
<protein>
    <recommendedName>
        <fullName evidence="8">XPG-I domain-containing protein</fullName>
    </recommendedName>
</protein>
<dbReference type="SUPFAM" id="SSF88723">
    <property type="entry name" value="PIN domain-like"/>
    <property type="match status" value="1"/>
</dbReference>
<dbReference type="SMART" id="SM00484">
    <property type="entry name" value="XPGI"/>
    <property type="match status" value="1"/>
</dbReference>
<dbReference type="Gene3D" id="3.40.50.1010">
    <property type="entry name" value="5'-nuclease"/>
    <property type="match status" value="2"/>
</dbReference>
<dbReference type="RefSeq" id="XP_007773094.1">
    <property type="nucleotide sequence ID" value="XM_007774904.1"/>
</dbReference>
<evidence type="ECO:0008006" key="8">
    <source>
        <dbReference type="Google" id="ProtNLM"/>
    </source>
</evidence>
<sequence>MGVAGLWDILRPAAVTRSLADLAVVDGFERNASGLRGFRIGIDASIWFFHAAYGREGENPELRTLFFRCARLCELPFLPIFVFDGPKRPAMKRGKRVGGSAHWLEGNMQAVIEAFGFEWRKAPGEAEAELAYLNRIGVIDAVLSDDGDTFLFGATLLIRNTSQTLSGNRVAPAKNAQGKDDGKHALTFSAADLRTHPDIRLTRGGLILIGLLSGGDYNTDGLARCGPQIAAGLARAGLGDTLLEAAETKTRPELKQFLDGWREQLRQELRTNASGCLGTKKPALAKQIPDAFPDVDVLLSYVRPVTSETERQPGPGAPPVSEIRWAREPDVRMLARLCEQKFEWGVKDVIIRRFRTVVWPGAVLRIMRRAVLDAEEERAERVPVTPRRDKGKGRVGDDADEDMGPGTPSRMIRRHFGSRGVAMLNAGGARIDPSSDVDDGEEQGASGRDTLVLGISQSRKHASTDYMPEYRVQINPSLLVSLAESGVLGDCNRYLPPDSIFYRHLGGATDPEGGPTDLGEDADSDGGELDEDEEGGLPTASQQRKGNGANGAKKKKAESPQDPLRLWLPASIVRRVEPRMVRAFEEAQAEKAARKAAKASGASTGTRKGRGTGTGKKTAGKRALRAFPMDVLEEEGADEFALPVYKPKPKTKPKTKANAKPKTAAARKKGTARAGDSDLEFIDLDGSPPSSPTLANLPPLPAHMRRPRSPSPSPSWAPRRSSAGLGAGSSPPAPARAGPSRIAPNPKKKAPASHARAHTLAQEQEESSGSGNNSLESDDVLLRRPRSRPAVPKKAAYVDVGSSDEDDNAFAASPLLPASARSSRVEIDLSRSSEPPVVPPSKSQRAAKAPGVIKELGTRTSSGESGASSSSAARSTSTLASARTATSATSFGASSSSSSCERTSLLSLFPLSQSVLERAAIPLEPLHEVEPAGTTQSSPPRSARRVARPFPLPPAFEALDDPMSRAAPIPRHTFMRQGDSGSVVEVEIVDLDGDDDVHLGGSSFVAPAKAVVREQARSKAGSSRVALLSSDQEMDSPGASPAKSAHLKDQNVTPRRTSGAVRSAAEDVIEISSDEDEDETPRPARAPAQLGFKAASVVPPPEPKPARAGSANPLDIARARALGRLKAGSSISGGATSGIGVSAGGARVTATIDATFKVSKSVRGPAVAVTQSKPKPKPKPKPKSKAPVARDRAQLGEEMDEDIIILD</sequence>
<dbReference type="Pfam" id="PF00867">
    <property type="entry name" value="XPG_I"/>
    <property type="match status" value="1"/>
</dbReference>
<feature type="compositionally biased region" description="Low complexity" evidence="3">
    <location>
        <begin position="811"/>
        <end position="822"/>
    </location>
</feature>
<dbReference type="KEGG" id="cput:CONPUDRAFT_146515"/>
<feature type="region of interest" description="Disordered" evidence="3">
    <location>
        <begin position="594"/>
        <end position="622"/>
    </location>
</feature>
<dbReference type="GO" id="GO:0017108">
    <property type="term" value="F:5'-flap endonuclease activity"/>
    <property type="evidence" value="ECO:0007669"/>
    <property type="project" value="TreeGrafter"/>
</dbReference>
<name>A0A5M3MCF6_CONPW</name>
<dbReference type="SUPFAM" id="SSF47807">
    <property type="entry name" value="5' to 3' exonuclease, C-terminal subdomain"/>
    <property type="match status" value="1"/>
</dbReference>
<dbReference type="InterPro" id="IPR006085">
    <property type="entry name" value="XPG_DNA_repair_N"/>
</dbReference>
<dbReference type="InterPro" id="IPR006084">
    <property type="entry name" value="XPG/Rad2"/>
</dbReference>
<keyword evidence="7" id="KW-1185">Reference proteome</keyword>
<feature type="domain" description="XPG-I" evidence="4">
    <location>
        <begin position="113"/>
        <end position="201"/>
    </location>
</feature>
<dbReference type="OrthoDB" id="2959108at2759"/>
<dbReference type="CDD" id="cd09870">
    <property type="entry name" value="PIN_YEN1"/>
    <property type="match status" value="1"/>
</dbReference>
<dbReference type="GO" id="GO:0006281">
    <property type="term" value="P:DNA repair"/>
    <property type="evidence" value="ECO:0007669"/>
    <property type="project" value="UniProtKB-ARBA"/>
</dbReference>
<feature type="compositionally biased region" description="Basic residues" evidence="3">
    <location>
        <begin position="1174"/>
        <end position="1184"/>
    </location>
</feature>
<evidence type="ECO:0000313" key="7">
    <source>
        <dbReference type="Proteomes" id="UP000053558"/>
    </source>
</evidence>
<organism evidence="6 7">
    <name type="scientific">Coniophora puteana (strain RWD-64-598)</name>
    <name type="common">Brown rot fungus</name>
    <dbReference type="NCBI Taxonomy" id="741705"/>
    <lineage>
        <taxon>Eukaryota</taxon>
        <taxon>Fungi</taxon>
        <taxon>Dikarya</taxon>
        <taxon>Basidiomycota</taxon>
        <taxon>Agaricomycotina</taxon>
        <taxon>Agaricomycetes</taxon>
        <taxon>Agaricomycetidae</taxon>
        <taxon>Boletales</taxon>
        <taxon>Coniophorineae</taxon>
        <taxon>Coniophoraceae</taxon>
        <taxon>Coniophora</taxon>
    </lineage>
</organism>
<proteinExistence type="predicted"/>
<feature type="region of interest" description="Disordered" evidence="3">
    <location>
        <begin position="427"/>
        <end position="451"/>
    </location>
</feature>
<accession>A0A5M3MCF6</accession>
<keyword evidence="2" id="KW-0378">Hydrolase</keyword>
<feature type="region of interest" description="Disordered" evidence="3">
    <location>
        <begin position="1014"/>
        <end position="1113"/>
    </location>
</feature>
<dbReference type="GeneID" id="19202212"/>
<feature type="region of interest" description="Disordered" evidence="3">
    <location>
        <begin position="505"/>
        <end position="562"/>
    </location>
</feature>
<feature type="domain" description="XPG N-terminal" evidence="5">
    <location>
        <begin position="1"/>
        <end position="103"/>
    </location>
</feature>
<feature type="compositionally biased region" description="Low complexity" evidence="3">
    <location>
        <begin position="716"/>
        <end position="744"/>
    </location>
</feature>
<dbReference type="PRINTS" id="PR00853">
    <property type="entry name" value="XPGRADSUPER"/>
</dbReference>
<dbReference type="Pfam" id="PF18380">
    <property type="entry name" value="GEN1_C"/>
    <property type="match status" value="1"/>
</dbReference>
<dbReference type="CDD" id="cd09906">
    <property type="entry name" value="H3TH_YEN1"/>
    <property type="match status" value="1"/>
</dbReference>
<dbReference type="EMBL" id="JH711585">
    <property type="protein sequence ID" value="EIW76723.1"/>
    <property type="molecule type" value="Genomic_DNA"/>
</dbReference>